<dbReference type="Proteomes" id="UP000243528">
    <property type="component" value="Unassembled WGS sequence"/>
</dbReference>
<organism evidence="2 3">
    <name type="scientific">Haloactinopolyspora alba</name>
    <dbReference type="NCBI Taxonomy" id="648780"/>
    <lineage>
        <taxon>Bacteria</taxon>
        <taxon>Bacillati</taxon>
        <taxon>Actinomycetota</taxon>
        <taxon>Actinomycetes</taxon>
        <taxon>Jiangellales</taxon>
        <taxon>Jiangellaceae</taxon>
        <taxon>Haloactinopolyspora</taxon>
    </lineage>
</organism>
<gene>
    <name evidence="2" type="ORF">CLV30_10182</name>
</gene>
<dbReference type="OrthoDB" id="3296472at2"/>
<keyword evidence="3" id="KW-1185">Reference proteome</keyword>
<keyword evidence="1" id="KW-0812">Transmembrane</keyword>
<dbReference type="EMBL" id="PYGE01000001">
    <property type="protein sequence ID" value="PSL08115.1"/>
    <property type="molecule type" value="Genomic_DNA"/>
</dbReference>
<dbReference type="RefSeq" id="WP_129710799.1">
    <property type="nucleotide sequence ID" value="NZ_ML142897.1"/>
</dbReference>
<comment type="caution">
    <text evidence="2">The sequence shown here is derived from an EMBL/GenBank/DDBJ whole genome shotgun (WGS) entry which is preliminary data.</text>
</comment>
<reference evidence="2 3" key="1">
    <citation type="submission" date="2018-03" db="EMBL/GenBank/DDBJ databases">
        <title>Genomic Encyclopedia of Archaeal and Bacterial Type Strains, Phase II (KMG-II): from individual species to whole genera.</title>
        <authorList>
            <person name="Goeker M."/>
        </authorList>
    </citation>
    <scope>NUCLEOTIDE SEQUENCE [LARGE SCALE GENOMIC DNA]</scope>
    <source>
        <strain evidence="2 3">DSM 45211</strain>
    </source>
</reference>
<evidence type="ECO:0000313" key="3">
    <source>
        <dbReference type="Proteomes" id="UP000243528"/>
    </source>
</evidence>
<feature type="transmembrane region" description="Helical" evidence="1">
    <location>
        <begin position="16"/>
        <end position="35"/>
    </location>
</feature>
<dbReference type="AlphaFoldDB" id="A0A2P8EF68"/>
<evidence type="ECO:0000256" key="1">
    <source>
        <dbReference type="SAM" id="Phobius"/>
    </source>
</evidence>
<feature type="transmembrane region" description="Helical" evidence="1">
    <location>
        <begin position="56"/>
        <end position="77"/>
    </location>
</feature>
<evidence type="ECO:0000313" key="2">
    <source>
        <dbReference type="EMBL" id="PSL08115.1"/>
    </source>
</evidence>
<keyword evidence="1" id="KW-0472">Membrane</keyword>
<protein>
    <submittedName>
        <fullName evidence="2">Uncharacterized protein</fullName>
    </submittedName>
</protein>
<sequence length="323" mass="35809">MGRTVFGVFHHARPGLRLFACVICFGLAGLIWSLPRLRIRRLRRAARCRTCWTHQRVRNVAVFAVAALLVAGSLARLQTVLAPQIRCHSHVTAEGDVRPEPKLNISPPPWWAATRSFLVAPISGVGVLAGWAQGMESCSGPTLLVMFWPPPRISGGGTTLGDVFVAWMPPNGPTHGYLSEDVYGITDEGWYFRYGPNISEDRVNEAELGFHESRHVDQWAVGTLVAGPFAFPPAYFIDGTFFPGSRNHFERHAGLLRGGYAPVDDNWPAPLWPQTAGLVALAVLIWRRRLRWLIRVAVGGRSQVRVHAPGRCPVHTTGWRPLR</sequence>
<proteinExistence type="predicted"/>
<name>A0A2P8EF68_9ACTN</name>
<accession>A0A2P8EF68</accession>
<keyword evidence="1" id="KW-1133">Transmembrane helix</keyword>